<proteinExistence type="predicted"/>
<comment type="caution">
    <text evidence="1">The sequence shown here is derived from an EMBL/GenBank/DDBJ whole genome shotgun (WGS) entry which is preliminary data.</text>
</comment>
<keyword evidence="2" id="KW-1185">Reference proteome</keyword>
<organism evidence="1 2">
    <name type="scientific">Chromobacterium indicum</name>
    <dbReference type="NCBI Taxonomy" id="3110228"/>
    <lineage>
        <taxon>Bacteria</taxon>
        <taxon>Pseudomonadati</taxon>
        <taxon>Pseudomonadota</taxon>
        <taxon>Betaproteobacteria</taxon>
        <taxon>Neisseriales</taxon>
        <taxon>Chromobacteriaceae</taxon>
        <taxon>Chromobacterium</taxon>
    </lineage>
</organism>
<evidence type="ECO:0008006" key="3">
    <source>
        <dbReference type="Google" id="ProtNLM"/>
    </source>
</evidence>
<reference evidence="1 2" key="1">
    <citation type="submission" date="2023-12" db="EMBL/GenBank/DDBJ databases">
        <title>Chromobacterium sp. strain TRC.1.1.SA producing antimicrobial pigment.</title>
        <authorList>
            <person name="Verma N."/>
            <person name="Choksket S."/>
            <person name="Pinnaka A.K."/>
            <person name="Korpole S."/>
        </authorList>
    </citation>
    <scope>NUCLEOTIDE SEQUENCE [LARGE SCALE GENOMIC DNA]</scope>
    <source>
        <strain evidence="1 2">TRC1.1.SA</strain>
    </source>
</reference>
<dbReference type="EMBL" id="JAYFSJ010000001">
    <property type="protein sequence ID" value="MEN7429192.1"/>
    <property type="molecule type" value="Genomic_DNA"/>
</dbReference>
<dbReference type="RefSeq" id="WP_158677619.1">
    <property type="nucleotide sequence ID" value="NZ_JAYFSJ010000001.1"/>
</dbReference>
<protein>
    <recommendedName>
        <fullName evidence="3">FmdB family transcriptional regulator</fullName>
    </recommendedName>
</protein>
<dbReference type="Proteomes" id="UP001405405">
    <property type="component" value="Unassembled WGS sequence"/>
</dbReference>
<name>A0ABV0CGU4_9NEIS</name>
<evidence type="ECO:0000313" key="2">
    <source>
        <dbReference type="Proteomes" id="UP001405405"/>
    </source>
</evidence>
<accession>A0ABV0CGU4</accession>
<gene>
    <name evidence="1" type="ORF">VA599_00455</name>
</gene>
<sequence>MSYQDYADHHLVARDAPPADECPTMRRPRAECGCPGCCSSRHVEEGHESERGDV</sequence>
<evidence type="ECO:0000313" key="1">
    <source>
        <dbReference type="EMBL" id="MEN7429192.1"/>
    </source>
</evidence>